<protein>
    <submittedName>
        <fullName evidence="2">Uncharacterized protein</fullName>
    </submittedName>
</protein>
<sequence>MLVKTPNVDQSSQSPTPALMEHTEVDGPVTQFFLEALFAALRDDLHTVKGELSQDLKDVQKEVEEMGDHVSMLEDNATGRYEELKHLQQEVIHLKEQQIEIQALAGDLEN</sequence>
<dbReference type="EMBL" id="JANPWB010000011">
    <property type="protein sequence ID" value="KAJ1129365.1"/>
    <property type="molecule type" value="Genomic_DNA"/>
</dbReference>
<evidence type="ECO:0000256" key="1">
    <source>
        <dbReference type="SAM" id="MobiDB-lite"/>
    </source>
</evidence>
<evidence type="ECO:0000313" key="2">
    <source>
        <dbReference type="EMBL" id="KAJ1129365.1"/>
    </source>
</evidence>
<keyword evidence="3" id="KW-1185">Reference proteome</keyword>
<organism evidence="2 3">
    <name type="scientific">Pleurodeles waltl</name>
    <name type="common">Iberian ribbed newt</name>
    <dbReference type="NCBI Taxonomy" id="8319"/>
    <lineage>
        <taxon>Eukaryota</taxon>
        <taxon>Metazoa</taxon>
        <taxon>Chordata</taxon>
        <taxon>Craniata</taxon>
        <taxon>Vertebrata</taxon>
        <taxon>Euteleostomi</taxon>
        <taxon>Amphibia</taxon>
        <taxon>Batrachia</taxon>
        <taxon>Caudata</taxon>
        <taxon>Salamandroidea</taxon>
        <taxon>Salamandridae</taxon>
        <taxon>Pleurodelinae</taxon>
        <taxon>Pleurodeles</taxon>
    </lineage>
</organism>
<feature type="compositionally biased region" description="Polar residues" evidence="1">
    <location>
        <begin position="7"/>
        <end position="16"/>
    </location>
</feature>
<feature type="region of interest" description="Disordered" evidence="1">
    <location>
        <begin position="1"/>
        <end position="20"/>
    </location>
</feature>
<dbReference type="Proteomes" id="UP001066276">
    <property type="component" value="Chromosome 7"/>
</dbReference>
<evidence type="ECO:0000313" key="3">
    <source>
        <dbReference type="Proteomes" id="UP001066276"/>
    </source>
</evidence>
<gene>
    <name evidence="2" type="ORF">NDU88_007736</name>
</gene>
<accession>A0AAV7PUS7</accession>
<name>A0AAV7PUS7_PLEWA</name>
<reference evidence="2" key="1">
    <citation type="journal article" date="2022" name="bioRxiv">
        <title>Sequencing and chromosome-scale assembly of the giantPleurodeles waltlgenome.</title>
        <authorList>
            <person name="Brown T."/>
            <person name="Elewa A."/>
            <person name="Iarovenko S."/>
            <person name="Subramanian E."/>
            <person name="Araus A.J."/>
            <person name="Petzold A."/>
            <person name="Susuki M."/>
            <person name="Suzuki K.-i.T."/>
            <person name="Hayashi T."/>
            <person name="Toyoda A."/>
            <person name="Oliveira C."/>
            <person name="Osipova E."/>
            <person name="Leigh N.D."/>
            <person name="Simon A."/>
            <person name="Yun M.H."/>
        </authorList>
    </citation>
    <scope>NUCLEOTIDE SEQUENCE</scope>
    <source>
        <strain evidence="2">20211129_DDA</strain>
        <tissue evidence="2">Liver</tissue>
    </source>
</reference>
<proteinExistence type="predicted"/>
<dbReference type="AlphaFoldDB" id="A0AAV7PUS7"/>
<comment type="caution">
    <text evidence="2">The sequence shown here is derived from an EMBL/GenBank/DDBJ whole genome shotgun (WGS) entry which is preliminary data.</text>
</comment>